<feature type="transmembrane region" description="Helical" evidence="1">
    <location>
        <begin position="215"/>
        <end position="234"/>
    </location>
</feature>
<proteinExistence type="predicted"/>
<keyword evidence="1" id="KW-1133">Transmembrane helix</keyword>
<dbReference type="AlphaFoldDB" id="A0A9W6GIG3"/>
<protein>
    <submittedName>
        <fullName evidence="2">Uncharacterized protein</fullName>
    </submittedName>
</protein>
<dbReference type="Proteomes" id="UP001144297">
    <property type="component" value="Unassembled WGS sequence"/>
</dbReference>
<evidence type="ECO:0000313" key="2">
    <source>
        <dbReference type="EMBL" id="GLI54366.1"/>
    </source>
</evidence>
<feature type="transmembrane region" description="Helical" evidence="1">
    <location>
        <begin position="129"/>
        <end position="149"/>
    </location>
</feature>
<dbReference type="EMBL" id="BSDX01000001">
    <property type="protein sequence ID" value="GLI54366.1"/>
    <property type="molecule type" value="Genomic_DNA"/>
</dbReference>
<keyword evidence="1" id="KW-0472">Membrane</keyword>
<name>A0A9W6GIG3_9BACT</name>
<feature type="transmembrane region" description="Helical" evidence="1">
    <location>
        <begin position="184"/>
        <end position="203"/>
    </location>
</feature>
<feature type="transmembrane region" description="Helical" evidence="1">
    <location>
        <begin position="26"/>
        <end position="47"/>
    </location>
</feature>
<organism evidence="2 3">
    <name type="scientific">Thermodesulfovibrio yellowstonii</name>
    <dbReference type="NCBI Taxonomy" id="28262"/>
    <lineage>
        <taxon>Bacteria</taxon>
        <taxon>Pseudomonadati</taxon>
        <taxon>Nitrospirota</taxon>
        <taxon>Thermodesulfovibrionia</taxon>
        <taxon>Thermodesulfovibrionales</taxon>
        <taxon>Thermodesulfovibrionaceae</taxon>
        <taxon>Thermodesulfovibrio</taxon>
    </lineage>
</organism>
<feature type="transmembrane region" description="Helical" evidence="1">
    <location>
        <begin position="317"/>
        <end position="336"/>
    </location>
</feature>
<feature type="transmembrane region" description="Helical" evidence="1">
    <location>
        <begin position="97"/>
        <end position="117"/>
    </location>
</feature>
<comment type="caution">
    <text evidence="2">The sequence shown here is derived from an EMBL/GenBank/DDBJ whole genome shotgun (WGS) entry which is preliminary data.</text>
</comment>
<feature type="transmembrane region" description="Helical" evidence="1">
    <location>
        <begin position="277"/>
        <end position="295"/>
    </location>
</feature>
<evidence type="ECO:0000256" key="1">
    <source>
        <dbReference type="SAM" id="Phobius"/>
    </source>
</evidence>
<gene>
    <name evidence="2" type="ORF">TISLANDTSLP1_20590</name>
</gene>
<accession>A0A9W6GIG3</accession>
<keyword evidence="1" id="KW-0812">Transmembrane</keyword>
<sequence length="348" mass="40301">MNQLYLIPYTEPIPAPAEIFIILEQLFFLIHIIIINSIVGLSLIILYQWNKKQDFFIINKPLAEKIPILFALGINMAIPALLFLQVVFGHLFYTSSILMGTFWILIIPFLIIAYYSSYFHYKKFEVSGFAKYALVIMIIIIFYIAFMLVNNLSMMEMPERWETYFSNRNGTILLWNVVSIYPRFLHFLIASIAVGGIAYSLYFRKKSEDKVREGLKIFAYATMFQIAIGFWFILSLPQNIMQKYIGGDLFATVVFILSIITAFLSIFIALKANLKGSVLLVFLTLVFMVINRYNLRVFHLDENFNISQLKLSPQCDVFAIFLVILLLGIAVIFYMLKITFSKTKEAKK</sequence>
<feature type="transmembrane region" description="Helical" evidence="1">
    <location>
        <begin position="68"/>
        <end position="91"/>
    </location>
</feature>
<evidence type="ECO:0000313" key="3">
    <source>
        <dbReference type="Proteomes" id="UP001144297"/>
    </source>
</evidence>
<keyword evidence="3" id="KW-1185">Reference proteome</keyword>
<reference evidence="2" key="1">
    <citation type="submission" date="2022-12" db="EMBL/GenBank/DDBJ databases">
        <title>Reference genome sequencing for broad-spectrum identification of bacterial and archaeal isolates by mass spectrometry.</title>
        <authorList>
            <person name="Sekiguchi Y."/>
            <person name="Tourlousse D.M."/>
        </authorList>
    </citation>
    <scope>NUCLEOTIDE SEQUENCE</scope>
    <source>
        <strain evidence="2">TSL-P1</strain>
    </source>
</reference>
<feature type="transmembrane region" description="Helical" evidence="1">
    <location>
        <begin position="249"/>
        <end position="270"/>
    </location>
</feature>